<feature type="transmembrane region" description="Helical" evidence="5">
    <location>
        <begin position="142"/>
        <end position="166"/>
    </location>
</feature>
<dbReference type="EMBL" id="DSOV01000056">
    <property type="protein sequence ID" value="HEN43149.1"/>
    <property type="molecule type" value="Genomic_DNA"/>
</dbReference>
<evidence type="ECO:0000256" key="3">
    <source>
        <dbReference type="ARBA" id="ARBA00022989"/>
    </source>
</evidence>
<dbReference type="NCBIfam" id="TIGR02138">
    <property type="entry name" value="phosphate_pstC"/>
    <property type="match status" value="1"/>
</dbReference>
<dbReference type="SUPFAM" id="SSF161098">
    <property type="entry name" value="MetI-like"/>
    <property type="match status" value="1"/>
</dbReference>
<feature type="transmembrane region" description="Helical" evidence="5">
    <location>
        <begin position="46"/>
        <end position="67"/>
    </location>
</feature>
<sequence>MEAKPMNHTTNDSTLDIMECPAVSESTSRLFHKQGRIIKERVIETLLFLAALSSVATTFAIVFILVYESIPFFQHTTVINFLTDTEWTPLFDEARYGIMPLVSGTLVTTGVALTVAIPMGTVIAIYLSEFAPHRVREVVKPFLELLGAVPTVVFGYFALVVVTPLLQKIHPDLPGFNMLSAGLVMGIMIIPYVSSVSEDAMRAVPMHLREGSYAMGATRFQTAVRVVVPSAFSGIAAAFTLGISRAVGETMIVAIAAGMQPNLTWKATESAATISAFIVQVALGDLPHGSIGYQSIFAAGLTLMLMTLVFNIVGFWLKKRFREVY</sequence>
<feature type="transmembrane region" description="Helical" evidence="5">
    <location>
        <begin position="222"/>
        <end position="243"/>
    </location>
</feature>
<dbReference type="GO" id="GO:0005886">
    <property type="term" value="C:plasma membrane"/>
    <property type="evidence" value="ECO:0007669"/>
    <property type="project" value="UniProtKB-SubCell"/>
</dbReference>
<proteinExistence type="inferred from homology"/>
<dbReference type="InterPro" id="IPR035906">
    <property type="entry name" value="MetI-like_sf"/>
</dbReference>
<dbReference type="CDD" id="cd06261">
    <property type="entry name" value="TM_PBP2"/>
    <property type="match status" value="1"/>
</dbReference>
<dbReference type="PROSITE" id="PS50928">
    <property type="entry name" value="ABC_TM1"/>
    <property type="match status" value="1"/>
</dbReference>
<feature type="transmembrane region" description="Helical" evidence="5">
    <location>
        <begin position="106"/>
        <end position="130"/>
    </location>
</feature>
<comment type="function">
    <text evidence="6">Part of the binding-protein-dependent transport system for phosphate; probably responsible for the translocation of the substrate across the membrane.</text>
</comment>
<comment type="subcellular location">
    <subcellularLocation>
        <location evidence="1 5">Cell membrane</location>
        <topology evidence="1 5">Multi-pass membrane protein</topology>
    </subcellularLocation>
</comment>
<evidence type="ECO:0000256" key="4">
    <source>
        <dbReference type="ARBA" id="ARBA00023136"/>
    </source>
</evidence>
<protein>
    <recommendedName>
        <fullName evidence="6">Phosphate transport system permease protein</fullName>
    </recommendedName>
</protein>
<keyword evidence="5" id="KW-0813">Transport</keyword>
<dbReference type="InterPro" id="IPR011864">
    <property type="entry name" value="Phosphate_PstC"/>
</dbReference>
<evidence type="ECO:0000313" key="8">
    <source>
        <dbReference type="EMBL" id="HEN43149.1"/>
    </source>
</evidence>
<dbReference type="Gene3D" id="1.10.3720.10">
    <property type="entry name" value="MetI-like"/>
    <property type="match status" value="1"/>
</dbReference>
<name>A0A831XFA1_GEOME</name>
<evidence type="ECO:0000256" key="1">
    <source>
        <dbReference type="ARBA" id="ARBA00004651"/>
    </source>
</evidence>
<gene>
    <name evidence="8" type="primary">pstC</name>
    <name evidence="8" type="ORF">ENQ87_12415</name>
</gene>
<keyword evidence="2 5" id="KW-0812">Transmembrane</keyword>
<comment type="caution">
    <text evidence="8">The sequence shown here is derived from an EMBL/GenBank/DDBJ whole genome shotgun (WGS) entry which is preliminary data.</text>
</comment>
<evidence type="ECO:0000256" key="6">
    <source>
        <dbReference type="RuleBase" id="RU363054"/>
    </source>
</evidence>
<evidence type="ECO:0000256" key="5">
    <source>
        <dbReference type="RuleBase" id="RU363032"/>
    </source>
</evidence>
<dbReference type="AlphaFoldDB" id="A0A831XFA1"/>
<keyword evidence="6" id="KW-1003">Cell membrane</keyword>
<comment type="similarity">
    <text evidence="6">Belongs to the binding-protein-dependent transport system permease family. CysTW subfamily.</text>
</comment>
<keyword evidence="3 5" id="KW-1133">Transmembrane helix</keyword>
<feature type="transmembrane region" description="Helical" evidence="5">
    <location>
        <begin position="178"/>
        <end position="201"/>
    </location>
</feature>
<feature type="domain" description="ABC transmembrane type-1" evidence="7">
    <location>
        <begin position="102"/>
        <end position="314"/>
    </location>
</feature>
<reference evidence="8" key="1">
    <citation type="journal article" date="2020" name="mSystems">
        <title>Genome- and Community-Level Interaction Insights into Carbon Utilization and Element Cycling Functions of Hydrothermarchaeota in Hydrothermal Sediment.</title>
        <authorList>
            <person name="Zhou Z."/>
            <person name="Liu Y."/>
            <person name="Xu W."/>
            <person name="Pan J."/>
            <person name="Luo Z.H."/>
            <person name="Li M."/>
        </authorList>
    </citation>
    <scope>NUCLEOTIDE SEQUENCE [LARGE SCALE GENOMIC DNA]</scope>
    <source>
        <strain evidence="8">SpSt-349</strain>
    </source>
</reference>
<evidence type="ECO:0000256" key="2">
    <source>
        <dbReference type="ARBA" id="ARBA00022692"/>
    </source>
</evidence>
<dbReference type="Pfam" id="PF00528">
    <property type="entry name" value="BPD_transp_1"/>
    <property type="match status" value="1"/>
</dbReference>
<feature type="transmembrane region" description="Helical" evidence="5">
    <location>
        <begin position="296"/>
        <end position="317"/>
    </location>
</feature>
<dbReference type="PANTHER" id="PTHR42727:SF1">
    <property type="entry name" value="PHOSPHATE TRANSPORT SYSTEM PERMEASE"/>
    <property type="match status" value="1"/>
</dbReference>
<dbReference type="GO" id="GO:0005315">
    <property type="term" value="F:phosphate transmembrane transporter activity"/>
    <property type="evidence" value="ECO:0007669"/>
    <property type="project" value="InterPro"/>
</dbReference>
<dbReference type="GO" id="GO:0006817">
    <property type="term" value="P:phosphate ion transport"/>
    <property type="evidence" value="ECO:0007669"/>
    <property type="project" value="UniProtKB-KW"/>
</dbReference>
<accession>A0A831XFA1</accession>
<keyword evidence="6" id="KW-0592">Phosphate transport</keyword>
<evidence type="ECO:0000259" key="7">
    <source>
        <dbReference type="PROSITE" id="PS50928"/>
    </source>
</evidence>
<keyword evidence="4 5" id="KW-0472">Membrane</keyword>
<dbReference type="InterPro" id="IPR000515">
    <property type="entry name" value="MetI-like"/>
</dbReference>
<dbReference type="PANTHER" id="PTHR42727">
    <property type="entry name" value="PHOSPHATE TRANSPORT SYSTEM PERMEASE PROTEIN"/>
    <property type="match status" value="1"/>
</dbReference>
<organism evidence="8">
    <name type="scientific">Geobacter metallireducens</name>
    <dbReference type="NCBI Taxonomy" id="28232"/>
    <lineage>
        <taxon>Bacteria</taxon>
        <taxon>Pseudomonadati</taxon>
        <taxon>Thermodesulfobacteriota</taxon>
        <taxon>Desulfuromonadia</taxon>
        <taxon>Geobacterales</taxon>
        <taxon>Geobacteraceae</taxon>
        <taxon>Geobacter</taxon>
    </lineage>
</organism>